<protein>
    <submittedName>
        <fullName evidence="1">Uncharacterized protein</fullName>
    </submittedName>
</protein>
<name>A0A5C6SGA9_FUSOC</name>
<organism evidence="1 2">
    <name type="scientific">Fusarium oxysporum f. sp. cubense</name>
    <dbReference type="NCBI Taxonomy" id="61366"/>
    <lineage>
        <taxon>Eukaryota</taxon>
        <taxon>Fungi</taxon>
        <taxon>Dikarya</taxon>
        <taxon>Ascomycota</taxon>
        <taxon>Pezizomycotina</taxon>
        <taxon>Sordariomycetes</taxon>
        <taxon>Hypocreomycetidae</taxon>
        <taxon>Hypocreales</taxon>
        <taxon>Nectriaceae</taxon>
        <taxon>Fusarium</taxon>
        <taxon>Fusarium oxysporum species complex</taxon>
    </lineage>
</organism>
<evidence type="ECO:0000313" key="1">
    <source>
        <dbReference type="EMBL" id="TXB97077.1"/>
    </source>
</evidence>
<dbReference type="EMBL" id="VMNF01000014">
    <property type="protein sequence ID" value="TXB97077.1"/>
    <property type="molecule type" value="Genomic_DNA"/>
</dbReference>
<reference evidence="1 2" key="1">
    <citation type="submission" date="2019-07" db="EMBL/GenBank/DDBJ databases">
        <title>The First High-Quality Draft Genome Sequence of the Causal Agent of the Current Panama Disease Epidemic.</title>
        <authorList>
            <person name="Warmington R.J."/>
            <person name="Kay W."/>
            <person name="Jeffries A."/>
            <person name="Bebber D."/>
            <person name="Moore K."/>
            <person name="Studholme D.J."/>
        </authorList>
    </citation>
    <scope>NUCLEOTIDE SEQUENCE [LARGE SCALE GENOMIC DNA]</scope>
    <source>
        <strain evidence="1 2">TR4</strain>
    </source>
</reference>
<gene>
    <name evidence="1" type="ORF">FocTR4_00011132</name>
</gene>
<dbReference type="Proteomes" id="UP000321331">
    <property type="component" value="Unassembled WGS sequence"/>
</dbReference>
<sequence>MAPPRTPVSTIEMLSWVHQDPGNTISQHQHTIAVPNAHRQDSAERKPGTVLLYVTKPSTPIRI</sequence>
<dbReference type="AlphaFoldDB" id="A0A5C6SGA9"/>
<accession>A0A5C6SGA9</accession>
<evidence type="ECO:0000313" key="2">
    <source>
        <dbReference type="Proteomes" id="UP000321331"/>
    </source>
</evidence>
<proteinExistence type="predicted"/>
<comment type="caution">
    <text evidence="1">The sequence shown here is derived from an EMBL/GenBank/DDBJ whole genome shotgun (WGS) entry which is preliminary data.</text>
</comment>